<dbReference type="OrthoDB" id="9794313at2"/>
<evidence type="ECO:0000256" key="1">
    <source>
        <dbReference type="ARBA" id="ARBA00009232"/>
    </source>
</evidence>
<dbReference type="InterPro" id="IPR011034">
    <property type="entry name" value="Formyl_transferase-like_C_sf"/>
</dbReference>
<keyword evidence="2 5" id="KW-0227">DNA damage</keyword>
<dbReference type="Pfam" id="PF02245">
    <property type="entry name" value="Pur_DNA_glyco"/>
    <property type="match status" value="1"/>
</dbReference>
<evidence type="ECO:0000256" key="3">
    <source>
        <dbReference type="ARBA" id="ARBA00022801"/>
    </source>
</evidence>
<dbReference type="SUPFAM" id="SSF50486">
    <property type="entry name" value="FMT C-terminal domain-like"/>
    <property type="match status" value="1"/>
</dbReference>
<reference evidence="6 7" key="1">
    <citation type="submission" date="2016-11" db="EMBL/GenBank/DDBJ databases">
        <authorList>
            <person name="Jaros S."/>
            <person name="Januszkiewicz K."/>
            <person name="Wedrychowicz H."/>
        </authorList>
    </citation>
    <scope>NUCLEOTIDE SEQUENCE [LARGE SCALE GENOMIC DNA]</scope>
    <source>
        <strain evidence="6 7">DSM 25661</strain>
    </source>
</reference>
<name>A0A1M4UPN6_9FLAO</name>
<keyword evidence="4 5" id="KW-0234">DNA repair</keyword>
<evidence type="ECO:0000256" key="2">
    <source>
        <dbReference type="ARBA" id="ARBA00022763"/>
    </source>
</evidence>
<dbReference type="GO" id="GO:0003905">
    <property type="term" value="F:alkylbase DNA N-glycosylase activity"/>
    <property type="evidence" value="ECO:0007669"/>
    <property type="project" value="InterPro"/>
</dbReference>
<dbReference type="EMBL" id="FQTW01000003">
    <property type="protein sequence ID" value="SHE58722.1"/>
    <property type="molecule type" value="Genomic_DNA"/>
</dbReference>
<keyword evidence="3 5" id="KW-0378">Hydrolase</keyword>
<comment type="similarity">
    <text evidence="1 5">Belongs to the DNA glycosylase MPG family.</text>
</comment>
<evidence type="ECO:0000256" key="4">
    <source>
        <dbReference type="ARBA" id="ARBA00023204"/>
    </source>
</evidence>
<dbReference type="CDD" id="cd00540">
    <property type="entry name" value="AAG"/>
    <property type="match status" value="1"/>
</dbReference>
<dbReference type="GO" id="GO:0006284">
    <property type="term" value="P:base-excision repair"/>
    <property type="evidence" value="ECO:0007669"/>
    <property type="project" value="InterPro"/>
</dbReference>
<evidence type="ECO:0000313" key="7">
    <source>
        <dbReference type="Proteomes" id="UP000184462"/>
    </source>
</evidence>
<accession>A0A1M4UPN6</accession>
<dbReference type="GO" id="GO:0003677">
    <property type="term" value="F:DNA binding"/>
    <property type="evidence" value="ECO:0007669"/>
    <property type="project" value="InterPro"/>
</dbReference>
<organism evidence="6 7">
    <name type="scientific">Psychroflexus salarius</name>
    <dbReference type="NCBI Taxonomy" id="1155689"/>
    <lineage>
        <taxon>Bacteria</taxon>
        <taxon>Pseudomonadati</taxon>
        <taxon>Bacteroidota</taxon>
        <taxon>Flavobacteriia</taxon>
        <taxon>Flavobacteriales</taxon>
        <taxon>Flavobacteriaceae</taxon>
        <taxon>Psychroflexus</taxon>
    </lineage>
</organism>
<dbReference type="STRING" id="1155689.SAMN05444278_10346"/>
<dbReference type="PANTHER" id="PTHR10429">
    <property type="entry name" value="DNA-3-METHYLADENINE GLYCOSYLASE"/>
    <property type="match status" value="1"/>
</dbReference>
<gene>
    <name evidence="6" type="ORF">SAMN05444278_10346</name>
</gene>
<dbReference type="HAMAP" id="MF_00527">
    <property type="entry name" value="3MGH"/>
    <property type="match status" value="1"/>
</dbReference>
<dbReference type="RefSeq" id="WP_073192501.1">
    <property type="nucleotide sequence ID" value="NZ_FQTW01000003.1"/>
</dbReference>
<dbReference type="InterPro" id="IPR036995">
    <property type="entry name" value="MPG_sf"/>
</dbReference>
<dbReference type="PANTHER" id="PTHR10429:SF0">
    <property type="entry name" value="DNA-3-METHYLADENINE GLYCOSYLASE"/>
    <property type="match status" value="1"/>
</dbReference>
<dbReference type="Gene3D" id="3.10.300.10">
    <property type="entry name" value="Methylpurine-DNA glycosylase (MPG)"/>
    <property type="match status" value="1"/>
</dbReference>
<dbReference type="NCBIfam" id="TIGR00567">
    <property type="entry name" value="3mg"/>
    <property type="match status" value="1"/>
</dbReference>
<dbReference type="EC" id="3.2.2.-" evidence="5"/>
<protein>
    <recommendedName>
        <fullName evidence="5">Putative 3-methyladenine DNA glycosylase</fullName>
        <ecNumber evidence="5">3.2.2.-</ecNumber>
    </recommendedName>
</protein>
<dbReference type="Proteomes" id="UP000184462">
    <property type="component" value="Unassembled WGS sequence"/>
</dbReference>
<dbReference type="InterPro" id="IPR003180">
    <property type="entry name" value="MPG"/>
</dbReference>
<dbReference type="FunFam" id="3.10.300.10:FF:000001">
    <property type="entry name" value="Putative 3-methyladenine DNA glycosylase"/>
    <property type="match status" value="1"/>
</dbReference>
<sequence>MPNRYKLTQSYFLNSDVVSLAKQLLGCYIHTEINGNYCSGIITETEAYAGKNDKACHAHLGRFTERTKVMYEIGGIAYVYLCYGIHHLFNIVTNTAGNADAILIRAAEPTEGVEHMLERRNKLKLTPQLTAGPGNFSKAFGITKQHNGLTVTEHQIWLSQGTSITEKDIVKTTRIGIDYAEEDALLPWRFYLKENKFVSKKSLS</sequence>
<evidence type="ECO:0000313" key="6">
    <source>
        <dbReference type="EMBL" id="SHE58722.1"/>
    </source>
</evidence>
<proteinExistence type="inferred from homology"/>
<evidence type="ECO:0000256" key="5">
    <source>
        <dbReference type="HAMAP-Rule" id="MF_00527"/>
    </source>
</evidence>
<keyword evidence="7" id="KW-1185">Reference proteome</keyword>
<dbReference type="AlphaFoldDB" id="A0A1M4UPN6"/>